<name>A0AAU9R9F4_THLAR</name>
<dbReference type="SUPFAM" id="SSF52047">
    <property type="entry name" value="RNI-like"/>
    <property type="match status" value="1"/>
</dbReference>
<evidence type="ECO:0000313" key="4">
    <source>
        <dbReference type="Proteomes" id="UP000836841"/>
    </source>
</evidence>
<evidence type="ECO:0000256" key="1">
    <source>
        <dbReference type="SAM" id="MobiDB-lite"/>
    </source>
</evidence>
<dbReference type="Pfam" id="PF24758">
    <property type="entry name" value="LRR_At5g56370"/>
    <property type="match status" value="1"/>
</dbReference>
<dbReference type="EMBL" id="OU466857">
    <property type="protein sequence ID" value="CAH2035964.1"/>
    <property type="molecule type" value="Genomic_DNA"/>
</dbReference>
<feature type="region of interest" description="Disordered" evidence="1">
    <location>
        <begin position="166"/>
        <end position="188"/>
    </location>
</feature>
<evidence type="ECO:0000313" key="3">
    <source>
        <dbReference type="EMBL" id="CAH2035964.1"/>
    </source>
</evidence>
<dbReference type="Proteomes" id="UP000836841">
    <property type="component" value="Chromosome 1"/>
</dbReference>
<dbReference type="PANTHER" id="PTHR31293">
    <property type="entry name" value="RNI-LIKE SUPERFAMILY PROTEIN"/>
    <property type="match status" value="1"/>
</dbReference>
<protein>
    <recommendedName>
        <fullName evidence="2">F-box/LRR-repeat protein 15/At3g58940/PEG3-like LRR domain-containing protein</fullName>
    </recommendedName>
</protein>
<dbReference type="InterPro" id="IPR055411">
    <property type="entry name" value="LRR_FXL15/At3g58940/PEG3-like"/>
</dbReference>
<feature type="domain" description="F-box/LRR-repeat protein 15/At3g58940/PEG3-like LRR" evidence="2">
    <location>
        <begin position="3"/>
        <end position="130"/>
    </location>
</feature>
<dbReference type="InterPro" id="IPR055294">
    <property type="entry name" value="FBL60-like"/>
</dbReference>
<keyword evidence="4" id="KW-1185">Reference proteome</keyword>
<reference evidence="3 4" key="1">
    <citation type="submission" date="2022-03" db="EMBL/GenBank/DDBJ databases">
        <authorList>
            <person name="Nunn A."/>
            <person name="Chopra R."/>
            <person name="Nunn A."/>
            <person name="Contreras Garrido A."/>
        </authorList>
    </citation>
    <scope>NUCLEOTIDE SEQUENCE [LARGE SCALE GENOMIC DNA]</scope>
</reference>
<dbReference type="PANTHER" id="PTHR31293:SF12">
    <property type="entry name" value="RNI-LIKE SUPERFAMILY PROTEIN"/>
    <property type="match status" value="1"/>
</dbReference>
<feature type="compositionally biased region" description="Acidic residues" evidence="1">
    <location>
        <begin position="166"/>
        <end position="186"/>
    </location>
</feature>
<accession>A0AAU9R9F4</accession>
<proteinExistence type="predicted"/>
<organism evidence="3 4">
    <name type="scientific">Thlaspi arvense</name>
    <name type="common">Field penny-cress</name>
    <dbReference type="NCBI Taxonomy" id="13288"/>
    <lineage>
        <taxon>Eukaryota</taxon>
        <taxon>Viridiplantae</taxon>
        <taxon>Streptophyta</taxon>
        <taxon>Embryophyta</taxon>
        <taxon>Tracheophyta</taxon>
        <taxon>Spermatophyta</taxon>
        <taxon>Magnoliopsida</taxon>
        <taxon>eudicotyledons</taxon>
        <taxon>Gunneridae</taxon>
        <taxon>Pentapetalae</taxon>
        <taxon>rosids</taxon>
        <taxon>malvids</taxon>
        <taxon>Brassicales</taxon>
        <taxon>Brassicaceae</taxon>
        <taxon>Thlaspideae</taxon>
        <taxon>Thlaspi</taxon>
    </lineage>
</organism>
<evidence type="ECO:0000259" key="2">
    <source>
        <dbReference type="Pfam" id="PF24758"/>
    </source>
</evidence>
<gene>
    <name evidence="3" type="ORF">TAV2_LOCUS2778</name>
</gene>
<dbReference type="AlphaFoldDB" id="A0AAU9R9F4"/>
<sequence>MGRGLLELHLHASPIAGVELVTELLTSNTLVKLTISGYYDLQVGRVFLPALKSLSLLSVYMIDHPNYSRLVDGCPVLEDLFIRDDGEPGCGAFIESASIKRLVVFTRCRPVDRDMAHDLICFEAPSLVYLDYSSYVSESYEFIDLDLLVDVRLSLKLWESTNDIDYSDDDDDDDDDDDAEDDDDDDNLKSFYGKQKPLIFGDVTKLVEGISNITTLHLSPNSLEGRFFSATCSSSSCCN</sequence>